<name>A0ABM0JUX7_APLCA</name>
<dbReference type="Proteomes" id="UP000694888">
    <property type="component" value="Unplaced"/>
</dbReference>
<evidence type="ECO:0000313" key="1">
    <source>
        <dbReference type="Proteomes" id="UP000694888"/>
    </source>
</evidence>
<proteinExistence type="predicted"/>
<gene>
    <name evidence="2" type="primary">LOC101847506</name>
</gene>
<dbReference type="SUPFAM" id="SSF56219">
    <property type="entry name" value="DNase I-like"/>
    <property type="match status" value="1"/>
</dbReference>
<dbReference type="RefSeq" id="XP_005102101.1">
    <property type="nucleotide sequence ID" value="XM_005102044.1"/>
</dbReference>
<dbReference type="InterPro" id="IPR036691">
    <property type="entry name" value="Endo/exonu/phosph_ase_sf"/>
</dbReference>
<reference evidence="2" key="1">
    <citation type="submission" date="2025-08" db="UniProtKB">
        <authorList>
            <consortium name="RefSeq"/>
        </authorList>
    </citation>
    <scope>IDENTIFICATION</scope>
</reference>
<protein>
    <submittedName>
        <fullName evidence="2">Uncharacterized protein LOC101847506</fullName>
    </submittedName>
</protein>
<evidence type="ECO:0000313" key="2">
    <source>
        <dbReference type="RefSeq" id="XP_005102101.1"/>
    </source>
</evidence>
<sequence>MTHTRGKIKKNVFQKLADTIDIVPDEEELIIMGDFNGHVGPRRTPWENYLGPHGDTSSDCNYNGEQLLALCAEYELYITNTFYQHRPSQPHSWYRRNNLEISSQIDFILRRIAHRTKTTDARSIPNITFDTDHRPVMMMSKEKKRPMRKQKIYSEKINLRKLNEEGNVQKVEDEITKRLENRDTSSMNVEET</sequence>
<keyword evidence="1" id="KW-1185">Reference proteome</keyword>
<dbReference type="Gene3D" id="3.60.10.10">
    <property type="entry name" value="Endonuclease/exonuclease/phosphatase"/>
    <property type="match status" value="1"/>
</dbReference>
<dbReference type="GeneID" id="101847506"/>
<organism evidence="1 2">
    <name type="scientific">Aplysia californica</name>
    <name type="common">California sea hare</name>
    <dbReference type="NCBI Taxonomy" id="6500"/>
    <lineage>
        <taxon>Eukaryota</taxon>
        <taxon>Metazoa</taxon>
        <taxon>Spiralia</taxon>
        <taxon>Lophotrochozoa</taxon>
        <taxon>Mollusca</taxon>
        <taxon>Gastropoda</taxon>
        <taxon>Heterobranchia</taxon>
        <taxon>Euthyneura</taxon>
        <taxon>Tectipleura</taxon>
        <taxon>Aplysiida</taxon>
        <taxon>Aplysioidea</taxon>
        <taxon>Aplysiidae</taxon>
        <taxon>Aplysia</taxon>
    </lineage>
</organism>
<accession>A0ABM0JUX7</accession>